<accession>A0A081BDX7</accession>
<dbReference type="Proteomes" id="UP000028702">
    <property type="component" value="Unassembled WGS sequence"/>
</dbReference>
<keyword evidence="2" id="KW-1185">Reference proteome</keyword>
<dbReference type="eggNOG" id="COG3220">
    <property type="taxonomic scope" value="Bacteria"/>
</dbReference>
<dbReference type="PANTHER" id="PTHR42194">
    <property type="entry name" value="UPF0276 PROTEIN HI_1600"/>
    <property type="match status" value="1"/>
</dbReference>
<evidence type="ECO:0000313" key="1">
    <source>
        <dbReference type="EMBL" id="GAK46245.1"/>
    </source>
</evidence>
<dbReference type="PANTHER" id="PTHR42194:SF1">
    <property type="entry name" value="UPF0276 PROTEIN HI_1600"/>
    <property type="match status" value="1"/>
</dbReference>
<protein>
    <submittedName>
        <fullName evidence="1">Conserved protein</fullName>
    </submittedName>
</protein>
<dbReference type="STRING" id="1333998.M2A_2744"/>
<dbReference type="InterPro" id="IPR007801">
    <property type="entry name" value="MbnB/TglH/ChrH"/>
</dbReference>
<organism evidence="1 2">
    <name type="scientific">Tepidicaulis marinus</name>
    <dbReference type="NCBI Taxonomy" id="1333998"/>
    <lineage>
        <taxon>Bacteria</taxon>
        <taxon>Pseudomonadati</taxon>
        <taxon>Pseudomonadota</taxon>
        <taxon>Alphaproteobacteria</taxon>
        <taxon>Hyphomicrobiales</taxon>
        <taxon>Parvibaculaceae</taxon>
        <taxon>Tepidicaulis</taxon>
    </lineage>
</organism>
<dbReference type="Pfam" id="PF05114">
    <property type="entry name" value="MbnB_TglH_ChrH"/>
    <property type="match status" value="1"/>
</dbReference>
<gene>
    <name evidence="1" type="ORF">M2A_2744</name>
</gene>
<dbReference type="EMBL" id="BBIO01000016">
    <property type="protein sequence ID" value="GAK46245.1"/>
    <property type="molecule type" value="Genomic_DNA"/>
</dbReference>
<dbReference type="Gene3D" id="3.20.20.150">
    <property type="entry name" value="Divalent-metal-dependent TIM barrel enzymes"/>
    <property type="match status" value="1"/>
</dbReference>
<dbReference type="RefSeq" id="WP_244444458.1">
    <property type="nucleotide sequence ID" value="NZ_BBIO01000016.1"/>
</dbReference>
<name>A0A081BDX7_9HYPH</name>
<proteinExistence type="predicted"/>
<dbReference type="NCBIfam" id="NF003818">
    <property type="entry name" value="PRK05409.1"/>
    <property type="match status" value="1"/>
</dbReference>
<dbReference type="AlphaFoldDB" id="A0A081BDX7"/>
<reference evidence="1 2" key="1">
    <citation type="submission" date="2014-07" db="EMBL/GenBank/DDBJ databases">
        <title>Tepidicaulis marinum gen. nov., sp. nov., a novel marine bacterium denitrifying nitrate to nitrous oxide strictly under microaerobic conditions.</title>
        <authorList>
            <person name="Takeuchi M."/>
            <person name="Yamagishi T."/>
            <person name="Kamagata Y."/>
            <person name="Oshima K."/>
            <person name="Hattori M."/>
            <person name="Katayama T."/>
            <person name="Hanada S."/>
            <person name="Tamaki H."/>
            <person name="Marumo K."/>
            <person name="Maeda H."/>
            <person name="Nedachi M."/>
            <person name="Iwasaki W."/>
            <person name="Suwa Y."/>
            <person name="Sakata S."/>
        </authorList>
    </citation>
    <scope>NUCLEOTIDE SEQUENCE [LARGE SCALE GENOMIC DNA]</scope>
    <source>
        <strain evidence="1 2">MA2</strain>
    </source>
</reference>
<evidence type="ECO:0000313" key="2">
    <source>
        <dbReference type="Proteomes" id="UP000028702"/>
    </source>
</evidence>
<comment type="caution">
    <text evidence="1">The sequence shown here is derived from an EMBL/GenBank/DDBJ whole genome shotgun (WGS) entry which is preliminary data.</text>
</comment>
<sequence length="311" mass="34036">MPDILIGAKKAPASTPAPAKIPSVTGVGLKSDHYRDILDASPGENTEAGWFEIHAENYMGEGGAPHAYLSAIRERFPLSIHGVGLSLGSNGPLDDAHLKRLKGLVERYRPGLISEHLAWCSAGGTFFNDLFPVPLTHETLRKVGDHINQTQDYLSRRILIENPSTYLKTVDDEMSEPEFLELLCERTGCGILLDLNNVAVSCANKAENTADYLAHFPGADVGEIHLAGHSIDKGHDWELRIDDHGSRVSQEVWALFGTFCERWGPRPTLIEWDTDVPAFPVLLEEAGKARDIMQNAAAFGPLMGNAHAVTR</sequence>